<dbReference type="PANTHER" id="PTHR34222:SF99">
    <property type="entry name" value="PROTEIN, PUTATIVE-RELATED"/>
    <property type="match status" value="1"/>
</dbReference>
<reference evidence="2" key="1">
    <citation type="submission" date="2020-06" db="EMBL/GenBank/DDBJ databases">
        <authorList>
            <person name="Li T."/>
            <person name="Hu X."/>
            <person name="Zhang T."/>
            <person name="Song X."/>
            <person name="Zhang H."/>
            <person name="Dai N."/>
            <person name="Sheng W."/>
            <person name="Hou X."/>
            <person name="Wei L."/>
        </authorList>
    </citation>
    <scope>NUCLEOTIDE SEQUENCE</scope>
    <source>
        <strain evidence="2">G02</strain>
        <tissue evidence="2">Leaf</tissue>
    </source>
</reference>
<protein>
    <submittedName>
        <fullName evidence="2">Uncharacterized protein</fullName>
    </submittedName>
</protein>
<organism evidence="2">
    <name type="scientific">Sesamum radiatum</name>
    <name type="common">Black benniseed</name>
    <dbReference type="NCBI Taxonomy" id="300843"/>
    <lineage>
        <taxon>Eukaryota</taxon>
        <taxon>Viridiplantae</taxon>
        <taxon>Streptophyta</taxon>
        <taxon>Embryophyta</taxon>
        <taxon>Tracheophyta</taxon>
        <taxon>Spermatophyta</taxon>
        <taxon>Magnoliopsida</taxon>
        <taxon>eudicotyledons</taxon>
        <taxon>Gunneridae</taxon>
        <taxon>Pentapetalae</taxon>
        <taxon>asterids</taxon>
        <taxon>lamiids</taxon>
        <taxon>Lamiales</taxon>
        <taxon>Pedaliaceae</taxon>
        <taxon>Sesamum</taxon>
    </lineage>
</organism>
<name>A0AAW2K7V1_SESRA</name>
<evidence type="ECO:0000313" key="2">
    <source>
        <dbReference type="EMBL" id="KAL0302882.1"/>
    </source>
</evidence>
<dbReference type="EMBL" id="JACGWJ010000029">
    <property type="protein sequence ID" value="KAL0302882.1"/>
    <property type="molecule type" value="Genomic_DNA"/>
</dbReference>
<gene>
    <name evidence="2" type="ORF">Sradi_6156300</name>
</gene>
<dbReference type="AlphaFoldDB" id="A0AAW2K7V1"/>
<proteinExistence type="predicted"/>
<reference evidence="2" key="2">
    <citation type="journal article" date="2024" name="Plant">
        <title>Genomic evolution and insights into agronomic trait innovations of Sesamum species.</title>
        <authorList>
            <person name="Miao H."/>
            <person name="Wang L."/>
            <person name="Qu L."/>
            <person name="Liu H."/>
            <person name="Sun Y."/>
            <person name="Le M."/>
            <person name="Wang Q."/>
            <person name="Wei S."/>
            <person name="Zheng Y."/>
            <person name="Lin W."/>
            <person name="Duan Y."/>
            <person name="Cao H."/>
            <person name="Xiong S."/>
            <person name="Wang X."/>
            <person name="Wei L."/>
            <person name="Li C."/>
            <person name="Ma Q."/>
            <person name="Ju M."/>
            <person name="Zhao R."/>
            <person name="Li G."/>
            <person name="Mu C."/>
            <person name="Tian Q."/>
            <person name="Mei H."/>
            <person name="Zhang T."/>
            <person name="Gao T."/>
            <person name="Zhang H."/>
        </authorList>
    </citation>
    <scope>NUCLEOTIDE SEQUENCE</scope>
    <source>
        <strain evidence="2">G02</strain>
    </source>
</reference>
<comment type="caution">
    <text evidence="2">The sequence shown here is derived from an EMBL/GenBank/DDBJ whole genome shotgun (WGS) entry which is preliminary data.</text>
</comment>
<sequence length="131" mass="14998">MGDLALLTQLLQFLMGLNNEYDHVHNQLLFMDPILHVNKAYAMVVSVEKQYEVHMELSDTVDGATMYVKGGFRKEIKVKRAQFCDNCSKSGATCVNIHMTPDWYKEMLENKRRDSGQARGNVATFHAKDKK</sequence>
<evidence type="ECO:0000256" key="1">
    <source>
        <dbReference type="SAM" id="MobiDB-lite"/>
    </source>
</evidence>
<dbReference type="PANTHER" id="PTHR34222">
    <property type="entry name" value="GAG_PRE-INTEGRS DOMAIN-CONTAINING PROTEIN"/>
    <property type="match status" value="1"/>
</dbReference>
<feature type="region of interest" description="Disordered" evidence="1">
    <location>
        <begin position="112"/>
        <end position="131"/>
    </location>
</feature>
<accession>A0AAW2K7V1</accession>